<evidence type="ECO:0000256" key="1">
    <source>
        <dbReference type="SAM" id="Phobius"/>
    </source>
</evidence>
<gene>
    <name evidence="2" type="ORF">FVP33_10255</name>
</gene>
<dbReference type="InterPro" id="IPR021517">
    <property type="entry name" value="DUF3180"/>
</dbReference>
<dbReference type="Pfam" id="PF11377">
    <property type="entry name" value="DUF3180"/>
    <property type="match status" value="1"/>
</dbReference>
<name>A0A5C8UR11_9MICO</name>
<sequence>MKRTSIGTLVLLAVIGALGGGFAETGLAAAGRPIIIPPFTLSVALALIGGIVVWLAVPIRRLTKGKAKAPIDPFYATRVLMLAKACALSGALLTGLGAGIALYLLTRSVVPGVGSVGPAIATLVGAGLLLAAGLIAEHMCTIPPSDNDDDESGKKTVRVRP</sequence>
<feature type="transmembrane region" description="Helical" evidence="1">
    <location>
        <begin position="79"/>
        <end position="104"/>
    </location>
</feature>
<dbReference type="Proteomes" id="UP000321379">
    <property type="component" value="Unassembled WGS sequence"/>
</dbReference>
<proteinExistence type="predicted"/>
<reference evidence="2 3" key="1">
    <citation type="submission" date="2019-08" db="EMBL/GenBank/DDBJ databases">
        <title>Bacterial whole genome sequence for Glaciihabitans sp. CHu50b-6-2.</title>
        <authorList>
            <person name="Jin L."/>
        </authorList>
    </citation>
    <scope>NUCLEOTIDE SEQUENCE [LARGE SCALE GENOMIC DNA]</scope>
    <source>
        <strain evidence="2 3">CHu50b-6-2</strain>
    </source>
</reference>
<feature type="transmembrane region" description="Helical" evidence="1">
    <location>
        <begin position="39"/>
        <end position="59"/>
    </location>
</feature>
<comment type="caution">
    <text evidence="2">The sequence shown here is derived from an EMBL/GenBank/DDBJ whole genome shotgun (WGS) entry which is preliminary data.</text>
</comment>
<protein>
    <submittedName>
        <fullName evidence="2">DUF3180 domain-containing protein</fullName>
    </submittedName>
</protein>
<keyword evidence="3" id="KW-1185">Reference proteome</keyword>
<keyword evidence="1" id="KW-1133">Transmembrane helix</keyword>
<keyword evidence="1" id="KW-0812">Transmembrane</keyword>
<dbReference type="RefSeq" id="WP_147783564.1">
    <property type="nucleotide sequence ID" value="NZ_VRMG01000007.1"/>
</dbReference>
<feature type="transmembrane region" description="Helical" evidence="1">
    <location>
        <begin position="116"/>
        <end position="136"/>
    </location>
</feature>
<evidence type="ECO:0000313" key="3">
    <source>
        <dbReference type="Proteomes" id="UP000321379"/>
    </source>
</evidence>
<evidence type="ECO:0000313" key="2">
    <source>
        <dbReference type="EMBL" id="TXN30380.1"/>
    </source>
</evidence>
<dbReference type="AlphaFoldDB" id="A0A5C8UR11"/>
<accession>A0A5C8UR11</accession>
<organism evidence="2 3">
    <name type="scientific">Lacisediminihabitans profunda</name>
    <dbReference type="NCBI Taxonomy" id="2594790"/>
    <lineage>
        <taxon>Bacteria</taxon>
        <taxon>Bacillati</taxon>
        <taxon>Actinomycetota</taxon>
        <taxon>Actinomycetes</taxon>
        <taxon>Micrococcales</taxon>
        <taxon>Microbacteriaceae</taxon>
        <taxon>Lacisediminihabitans</taxon>
    </lineage>
</organism>
<dbReference type="EMBL" id="VRMG01000007">
    <property type="protein sequence ID" value="TXN30380.1"/>
    <property type="molecule type" value="Genomic_DNA"/>
</dbReference>
<keyword evidence="1" id="KW-0472">Membrane</keyword>